<organism evidence="2 3">
    <name type="scientific">Euphydryas editha</name>
    <name type="common">Edith's checkerspot</name>
    <dbReference type="NCBI Taxonomy" id="104508"/>
    <lineage>
        <taxon>Eukaryota</taxon>
        <taxon>Metazoa</taxon>
        <taxon>Ecdysozoa</taxon>
        <taxon>Arthropoda</taxon>
        <taxon>Hexapoda</taxon>
        <taxon>Insecta</taxon>
        <taxon>Pterygota</taxon>
        <taxon>Neoptera</taxon>
        <taxon>Endopterygota</taxon>
        <taxon>Lepidoptera</taxon>
        <taxon>Glossata</taxon>
        <taxon>Ditrysia</taxon>
        <taxon>Papilionoidea</taxon>
        <taxon>Nymphalidae</taxon>
        <taxon>Nymphalinae</taxon>
        <taxon>Euphydryas</taxon>
    </lineage>
</organism>
<gene>
    <name evidence="2" type="ORF">EEDITHA_LOCUS22911</name>
</gene>
<evidence type="ECO:0000259" key="1">
    <source>
        <dbReference type="PROSITE" id="PS50081"/>
    </source>
</evidence>
<name>A0AAU9VCE7_EUPED</name>
<proteinExistence type="predicted"/>
<dbReference type="InterPro" id="IPR057251">
    <property type="entry name" value="FP_C"/>
</dbReference>
<dbReference type="Pfam" id="PF25298">
    <property type="entry name" value="Baculo_FP_2nd"/>
    <property type="match status" value="1"/>
</dbReference>
<dbReference type="InterPro" id="IPR002219">
    <property type="entry name" value="PKC_DAG/PE"/>
</dbReference>
<dbReference type="Proteomes" id="UP001153954">
    <property type="component" value="Unassembled WGS sequence"/>
</dbReference>
<dbReference type="PROSITE" id="PS50081">
    <property type="entry name" value="ZF_DAG_PE_2"/>
    <property type="match status" value="1"/>
</dbReference>
<dbReference type="AlphaFoldDB" id="A0AAU9VCE7"/>
<dbReference type="EMBL" id="CAKOGL010000052">
    <property type="protein sequence ID" value="CAH2109030.1"/>
    <property type="molecule type" value="Genomic_DNA"/>
</dbReference>
<dbReference type="InterPro" id="IPR011011">
    <property type="entry name" value="Znf_FYVE_PHD"/>
</dbReference>
<dbReference type="Gene3D" id="3.30.40.10">
    <property type="entry name" value="Zinc/RING finger domain, C3HC4 (zinc finger)"/>
    <property type="match status" value="1"/>
</dbReference>
<evidence type="ECO:0000313" key="3">
    <source>
        <dbReference type="Proteomes" id="UP001153954"/>
    </source>
</evidence>
<dbReference type="SUPFAM" id="SSF57903">
    <property type="entry name" value="FYVE/PHD zinc finger"/>
    <property type="match status" value="1"/>
</dbReference>
<reference evidence="2" key="1">
    <citation type="submission" date="2022-03" db="EMBL/GenBank/DDBJ databases">
        <authorList>
            <person name="Tunstrom K."/>
        </authorList>
    </citation>
    <scope>NUCLEOTIDE SEQUENCE</scope>
</reference>
<evidence type="ECO:0000313" key="2">
    <source>
        <dbReference type="EMBL" id="CAH2109030.1"/>
    </source>
</evidence>
<feature type="domain" description="Phorbol-ester/DAG-type" evidence="1">
    <location>
        <begin position="1"/>
        <end position="46"/>
    </location>
</feature>
<dbReference type="Gene3D" id="3.30.70.1820">
    <property type="entry name" value="L1 transposable element, RRM domain"/>
    <property type="match status" value="1"/>
</dbReference>
<dbReference type="InterPro" id="IPR013083">
    <property type="entry name" value="Znf_RING/FYVE/PHD"/>
</dbReference>
<keyword evidence="3" id="KW-1185">Reference proteome</keyword>
<comment type="caution">
    <text evidence="2">The sequence shown here is derived from an EMBL/GenBank/DDBJ whole genome shotgun (WGS) entry which is preliminary data.</text>
</comment>
<protein>
    <recommendedName>
        <fullName evidence="1">Phorbol-ester/DAG-type domain-containing protein</fullName>
    </recommendedName>
</protein>
<accession>A0AAU9VCE7</accession>
<sequence>MAKKCNGCGKFSAASDRIKCARCSHYIHRACATNVSPVSKVPKWICKGCKPKTCSPVVTKDSERDCPLDTPSIESSLPFSKQTAQELNIAGSLMEQIKLLRSELIAVIREVSSFRQDISSLRSTLLEVGNRVDKVEERLAVLEEKSSSSTDSHFIKDIAQLKAELNERNQAELLNDIDISGIPERSGENFQHIVGLITTKLGVKLDEQDVVYVERSGPRRPYTVTGESPRPRSIVVRLVHRAVRDKLLRAARVRRGADTSDFDLDFEPARFYINERLTRSNRLLFHKAREEGRRNNWRYIWIRNGRIYAPIRYIRYTVVHRIRVENDVVNIFCTR</sequence>